<dbReference type="Pfam" id="PF20434">
    <property type="entry name" value="BD-FAE"/>
    <property type="match status" value="1"/>
</dbReference>
<name>A0A162N1U8_9BURK</name>
<dbReference type="EMBL" id="LVWD01000001">
    <property type="protein sequence ID" value="OAD44335.1"/>
    <property type="molecule type" value="Genomic_DNA"/>
</dbReference>
<protein>
    <submittedName>
        <fullName evidence="3">Esterase</fullName>
    </submittedName>
</protein>
<evidence type="ECO:0000259" key="2">
    <source>
        <dbReference type="Pfam" id="PF20434"/>
    </source>
</evidence>
<keyword evidence="5" id="KW-1185">Reference proteome</keyword>
<keyword evidence="1" id="KW-0378">Hydrolase</keyword>
<reference evidence="3 6" key="2">
    <citation type="submission" date="2016-10" db="EMBL/GenBank/DDBJ databases">
        <title>Hydorgenophaga sp. LPB0072 isolated from gastropod.</title>
        <authorList>
            <person name="Kim E."/>
            <person name="Yi H."/>
        </authorList>
    </citation>
    <scope>NUCLEOTIDE SEQUENCE [LARGE SCALE GENOMIC DNA]</scope>
    <source>
        <strain evidence="3 6">LPB0072</strain>
    </source>
</reference>
<gene>
    <name evidence="3" type="ORF">LPB072_14655</name>
    <name evidence="4" type="ORF">LPB72_01160</name>
</gene>
<dbReference type="Gene3D" id="3.40.50.1820">
    <property type="entry name" value="alpha/beta hydrolase"/>
    <property type="match status" value="1"/>
</dbReference>
<accession>A0A162N1U8</accession>
<dbReference type="RefSeq" id="WP_066084952.1">
    <property type="nucleotide sequence ID" value="NZ_CP017476.1"/>
</dbReference>
<dbReference type="GO" id="GO:0016787">
    <property type="term" value="F:hydrolase activity"/>
    <property type="evidence" value="ECO:0007669"/>
    <property type="project" value="UniProtKB-KW"/>
</dbReference>
<dbReference type="InterPro" id="IPR029058">
    <property type="entry name" value="AB_hydrolase_fold"/>
</dbReference>
<evidence type="ECO:0000313" key="3">
    <source>
        <dbReference type="EMBL" id="AOW15673.1"/>
    </source>
</evidence>
<dbReference type="PANTHER" id="PTHR48081">
    <property type="entry name" value="AB HYDROLASE SUPERFAMILY PROTEIN C4A8.06C"/>
    <property type="match status" value="1"/>
</dbReference>
<dbReference type="Proteomes" id="UP000185680">
    <property type="component" value="Chromosome"/>
</dbReference>
<dbReference type="STRING" id="1763535.LPB072_14655"/>
<dbReference type="InterPro" id="IPR050300">
    <property type="entry name" value="GDXG_lipolytic_enzyme"/>
</dbReference>
<dbReference type="AlphaFoldDB" id="A0A162N1U8"/>
<dbReference type="PANTHER" id="PTHR48081:SF33">
    <property type="entry name" value="KYNURENINE FORMAMIDASE"/>
    <property type="match status" value="1"/>
</dbReference>
<feature type="domain" description="BD-FAE-like" evidence="2">
    <location>
        <begin position="62"/>
        <end position="165"/>
    </location>
</feature>
<dbReference type="SUPFAM" id="SSF53474">
    <property type="entry name" value="alpha/beta-Hydrolases"/>
    <property type="match status" value="1"/>
</dbReference>
<dbReference type="Proteomes" id="UP000185657">
    <property type="component" value="Unassembled WGS sequence"/>
</dbReference>
<evidence type="ECO:0000313" key="5">
    <source>
        <dbReference type="Proteomes" id="UP000185657"/>
    </source>
</evidence>
<dbReference type="InterPro" id="IPR049492">
    <property type="entry name" value="BD-FAE-like_dom"/>
</dbReference>
<organism evidence="3 6">
    <name type="scientific">Hydrogenophaga crassostreae</name>
    <dbReference type="NCBI Taxonomy" id="1763535"/>
    <lineage>
        <taxon>Bacteria</taxon>
        <taxon>Pseudomonadati</taxon>
        <taxon>Pseudomonadota</taxon>
        <taxon>Betaproteobacteria</taxon>
        <taxon>Burkholderiales</taxon>
        <taxon>Comamonadaceae</taxon>
        <taxon>Hydrogenophaga</taxon>
    </lineage>
</organism>
<evidence type="ECO:0000313" key="4">
    <source>
        <dbReference type="EMBL" id="OAD44335.1"/>
    </source>
</evidence>
<reference evidence="4 5" key="1">
    <citation type="submission" date="2016-02" db="EMBL/GenBank/DDBJ databases">
        <title>Draft genome sequence of Hydrogenophaga sp. LPB0072.</title>
        <authorList>
            <person name="Shin S.-K."/>
            <person name="Yi H."/>
        </authorList>
    </citation>
    <scope>NUCLEOTIDE SEQUENCE [LARGE SCALE GENOMIC DNA]</scope>
    <source>
        <strain evidence="4 5">LPB0072</strain>
    </source>
</reference>
<dbReference type="KEGG" id="hyl:LPB072_14655"/>
<proteinExistence type="predicted"/>
<sequence length="297" mass="32394">MAPMKSAQRPDPAWLESQYNNRALVPDHAQYFERWAAQSKAARTKLDGLIDVAYGHAAGETLDIFPAQREPGDSLAPVLVFIHGGYWRGLDKSDHSFLAPAFVKQGACVVVPNYALCPAVTIPDITMQMVKALAWVYRHIAVHGGDPDRITIVGHSAGGHLAAMLMACDWPAYASDLPDALAQNALSISGLYDLEPLRSVAFLKDDLKLTARDARRASPALMPTPPVWEEGWGCLHSVAGGDESEEFLRQNRLIQEAWGRDAVPSSDVLPGLNHFSVLDALNKPSHGLHQRVLQLLA</sequence>
<dbReference type="EMBL" id="CP017476">
    <property type="protein sequence ID" value="AOW15673.1"/>
    <property type="molecule type" value="Genomic_DNA"/>
</dbReference>
<evidence type="ECO:0000256" key="1">
    <source>
        <dbReference type="ARBA" id="ARBA00022801"/>
    </source>
</evidence>
<evidence type="ECO:0000313" key="6">
    <source>
        <dbReference type="Proteomes" id="UP000185680"/>
    </source>
</evidence>